<comment type="similarity">
    <text evidence="2">Belongs to the ABC transporter superfamily. ABCC family. Conjugate transporter (TC 3.A.1.208) subfamily.</text>
</comment>
<evidence type="ECO:0000256" key="9">
    <source>
        <dbReference type="SAM" id="Phobius"/>
    </source>
</evidence>
<feature type="domain" description="ABC transporter" evidence="10">
    <location>
        <begin position="1114"/>
        <end position="1380"/>
    </location>
</feature>
<dbReference type="PROSITE" id="PS50929">
    <property type="entry name" value="ABC_TM1F"/>
    <property type="match status" value="1"/>
</dbReference>
<evidence type="ECO:0000313" key="12">
    <source>
        <dbReference type="EMBL" id="UKJ87666.2"/>
    </source>
</evidence>
<feature type="transmembrane region" description="Helical" evidence="9">
    <location>
        <begin position="167"/>
        <end position="185"/>
    </location>
</feature>
<name>A0A976M3I2_THEOR</name>
<dbReference type="EMBL" id="CP056065">
    <property type="protein sequence ID" value="UKJ87666.2"/>
    <property type="molecule type" value="Genomic_DNA"/>
</dbReference>
<feature type="transmembrane region" description="Helical" evidence="9">
    <location>
        <begin position="873"/>
        <end position="893"/>
    </location>
</feature>
<dbReference type="InterPro" id="IPR017871">
    <property type="entry name" value="ABC_transporter-like_CS"/>
</dbReference>
<feature type="transmembrane region" description="Helical" evidence="9">
    <location>
        <begin position="957"/>
        <end position="985"/>
    </location>
</feature>
<dbReference type="SMART" id="SM00382">
    <property type="entry name" value="AAA"/>
    <property type="match status" value="2"/>
</dbReference>
<evidence type="ECO:0000256" key="6">
    <source>
        <dbReference type="ARBA" id="ARBA00022840"/>
    </source>
</evidence>
<evidence type="ECO:0000256" key="8">
    <source>
        <dbReference type="ARBA" id="ARBA00023136"/>
    </source>
</evidence>
<feature type="domain" description="ABC transporter" evidence="10">
    <location>
        <begin position="388"/>
        <end position="645"/>
    </location>
</feature>
<evidence type="ECO:0000256" key="3">
    <source>
        <dbReference type="ARBA" id="ARBA00022448"/>
    </source>
</evidence>
<reference evidence="12" key="1">
    <citation type="submission" date="2022-07" db="EMBL/GenBank/DDBJ databases">
        <title>Evaluation of T. orientalis genome assembly methods using nanopore sequencing and analysis of variation between genomes.</title>
        <authorList>
            <person name="Yam J."/>
            <person name="Micallef M.L."/>
            <person name="Liu M."/>
            <person name="Djordjevic S.P."/>
            <person name="Bogema D.R."/>
            <person name="Jenkins C."/>
        </authorList>
    </citation>
    <scope>NUCLEOTIDE SEQUENCE</scope>
    <source>
        <strain evidence="12">Fish Creek</strain>
    </source>
</reference>
<evidence type="ECO:0000256" key="1">
    <source>
        <dbReference type="ARBA" id="ARBA00004141"/>
    </source>
</evidence>
<dbReference type="GO" id="GO:0016020">
    <property type="term" value="C:membrane"/>
    <property type="evidence" value="ECO:0007669"/>
    <property type="project" value="UniProtKB-SubCell"/>
</dbReference>
<dbReference type="InterPro" id="IPR036640">
    <property type="entry name" value="ABC1_TM_sf"/>
</dbReference>
<dbReference type="PANTHER" id="PTHR24223:SF456">
    <property type="entry name" value="MULTIDRUG RESISTANCE-ASSOCIATED PROTEIN LETHAL(2)03659"/>
    <property type="match status" value="1"/>
</dbReference>
<dbReference type="InterPro" id="IPR003439">
    <property type="entry name" value="ABC_transporter-like_ATP-bd"/>
</dbReference>
<evidence type="ECO:0000259" key="10">
    <source>
        <dbReference type="PROSITE" id="PS50893"/>
    </source>
</evidence>
<feature type="transmembrane region" description="Helical" evidence="9">
    <location>
        <begin position="266"/>
        <end position="291"/>
    </location>
</feature>
<evidence type="ECO:0008006" key="14">
    <source>
        <dbReference type="Google" id="ProtNLM"/>
    </source>
</evidence>
<organism evidence="12 13">
    <name type="scientific">Theileria orientalis</name>
    <dbReference type="NCBI Taxonomy" id="68886"/>
    <lineage>
        <taxon>Eukaryota</taxon>
        <taxon>Sar</taxon>
        <taxon>Alveolata</taxon>
        <taxon>Apicomplexa</taxon>
        <taxon>Aconoidasida</taxon>
        <taxon>Piroplasmida</taxon>
        <taxon>Theileriidae</taxon>
        <taxon>Theileria</taxon>
    </lineage>
</organism>
<proteinExistence type="inferred from homology"/>
<feature type="transmembrane region" description="Helical" evidence="9">
    <location>
        <begin position="713"/>
        <end position="737"/>
    </location>
</feature>
<dbReference type="InterPro" id="IPR011527">
    <property type="entry name" value="ABC1_TM_dom"/>
</dbReference>
<dbReference type="Pfam" id="PF00005">
    <property type="entry name" value="ABC_tran"/>
    <property type="match status" value="2"/>
</dbReference>
<evidence type="ECO:0000259" key="11">
    <source>
        <dbReference type="PROSITE" id="PS50929"/>
    </source>
</evidence>
<feature type="transmembrane region" description="Helical" evidence="9">
    <location>
        <begin position="311"/>
        <end position="330"/>
    </location>
</feature>
<dbReference type="PROSITE" id="PS00211">
    <property type="entry name" value="ABC_TRANSPORTER_1"/>
    <property type="match status" value="1"/>
</dbReference>
<dbReference type="InterPro" id="IPR003593">
    <property type="entry name" value="AAA+_ATPase"/>
</dbReference>
<dbReference type="PANTHER" id="PTHR24223">
    <property type="entry name" value="ATP-BINDING CASSETTE SUB-FAMILY C"/>
    <property type="match status" value="1"/>
</dbReference>
<dbReference type="Gene3D" id="3.40.50.300">
    <property type="entry name" value="P-loop containing nucleotide triphosphate hydrolases"/>
    <property type="match status" value="2"/>
</dbReference>
<feature type="transmembrane region" description="Helical" evidence="9">
    <location>
        <begin position="780"/>
        <end position="805"/>
    </location>
</feature>
<dbReference type="OrthoDB" id="4865934at2759"/>
<dbReference type="SUPFAM" id="SSF52540">
    <property type="entry name" value="P-loop containing nucleoside triphosphate hydrolases"/>
    <property type="match status" value="2"/>
</dbReference>
<dbReference type="GO" id="GO:0140359">
    <property type="term" value="F:ABC-type transporter activity"/>
    <property type="evidence" value="ECO:0007669"/>
    <property type="project" value="InterPro"/>
</dbReference>
<dbReference type="PROSITE" id="PS50893">
    <property type="entry name" value="ABC_TRANSPORTER_2"/>
    <property type="match status" value="2"/>
</dbReference>
<dbReference type="InterPro" id="IPR027417">
    <property type="entry name" value="P-loop_NTPase"/>
</dbReference>
<protein>
    <recommendedName>
        <fullName evidence="14">ABC transporter</fullName>
    </recommendedName>
</protein>
<dbReference type="SUPFAM" id="SSF90123">
    <property type="entry name" value="ABC transporter transmembrane region"/>
    <property type="match status" value="1"/>
</dbReference>
<keyword evidence="5" id="KW-0547">Nucleotide-binding</keyword>
<feature type="domain" description="ABC transmembrane type-1" evidence="11">
    <location>
        <begin position="762"/>
        <end position="1020"/>
    </location>
</feature>
<keyword evidence="3" id="KW-0813">Transport</keyword>
<feature type="transmembrane region" description="Helical" evidence="9">
    <location>
        <begin position="997"/>
        <end position="1019"/>
    </location>
</feature>
<keyword evidence="7 9" id="KW-1133">Transmembrane helix</keyword>
<feature type="transmembrane region" description="Helical" evidence="9">
    <location>
        <begin position="134"/>
        <end position="155"/>
    </location>
</feature>
<keyword evidence="4 9" id="KW-0812">Transmembrane</keyword>
<dbReference type="InterPro" id="IPR050173">
    <property type="entry name" value="ABC_transporter_C-like"/>
</dbReference>
<evidence type="ECO:0000256" key="2">
    <source>
        <dbReference type="ARBA" id="ARBA00009726"/>
    </source>
</evidence>
<sequence length="1384" mass="157796">MNGKISKSSSYGDGPEHLFWESDVYFKSYFKNLKNKDFTYYDNSSVIKYLFHHWIHKWVKYFSTRNVEPYKLHPVLVSDQILKYQPIFSKHVSDGIVRLDSYLTAKSQSRAASAKKPYRSILLRALLLTLWKRILILFIALIGCNLMSMSISMLVKKTLAFIGQKSFNLVKTFFLLLSILLCQILEGVVLENIGYFIVVHLTLSVLKIHYIARLYDIRTTILLPKDRKITKYNDILISLDKVKKTLYDDIAINNITQARNDELSLLFINMFLTFFNMTVNTCCANVSFYIIKRSFVKIVNSASVVTDINTAAFMATFYIFIRMVSIMFIIPKAVKVCGMGYASFRRLDKFIKSCSPNFYTADSRFTGSTNVASIVTEVTNQIPSGVVVYYKDATFAWVHSREELLDKKYEPCLKNVNFELKRGEMAIVTGSKGSGKSNFIKTMLGEMTLVGGSMAVVPLHTSMPIFYASQDIFLKHGTIRSNITFGYRFEEDVYNAVLRAVELEYDVSTWEKGDLRVVSENAHSLSGGQRVRMELARAVYAYLIFHRVNKQYNNSKCSFLMCLDASFHGLDPYVSKNIFNNLFNLKTGLLTKDDLSVVLTSSKQTLDICSRLPHLAEVPNPPIYNVKNNKLKFYSYLHDFIKVNKPVNDDYKYFSAKTAGPCEMNYLTDDMLSLCSSDGTTRLGRMEVTKEKYSKSFKSYVREELSDKKFNPYLVFMKPAVLAFLLYILLTASLSVLENVKMVLSTRLSDYISGNIKKHKAGEFVDLSEIKTKADTSLKIITIFVVSIILVSFIGTLCVTSGSFISSRKIHEYSLKSVFTHSSSVLKVKKQITQVITFLSCDVSISDDAVGILVSLLLFAFIQTIIKVVTLCFLIPLSIPFMVVILSSAYFGIVRKYVTYTSRLNFAYFESRYHLNSVMEDAISGPSVNRSFNKVKDIETEFYEHRDYYARCKFMSYYIVTWGTISLNWTLSLITLIVLVFPIILDKYTKYKMKAGHIGLALSLCVGVSKSFTFFSFIYSRNEIIMVCISRFQYFLPPGKKLRFDRCINTHEEDVVNPVNKSLNSEDRKRLLRRRAIEFKADNKKFYGLKRLFYHPKLSIVDSTLFLPAEHKGVELKDVCVYTTPDLTTESMILRNITVSAHKSEVIGMVGRTGAGKTTLLSVMQNIIANKTGQVLLDGKDLNDIPKVVLRQIIGVLPQLPFVFRGWTVRRFLDPRRLFTDDDINQALENCGLLKFVSGLPGGNKLNTVLLKERLGLSNHDKRTKSDDESDMSLSNTQLRTLSLVRLVLYRHFFRVIVVDEPPEEDLAEETTTKDDLGVPIYELLKTYFKHCTTFVTAHNVNVLKSCTSVWVVHDGCVVKSYKTTTISANESIAKIIEESLKHS</sequence>
<comment type="subcellular location">
    <subcellularLocation>
        <location evidence="1">Membrane</location>
        <topology evidence="1">Multi-pass membrane protein</topology>
    </subcellularLocation>
</comment>
<evidence type="ECO:0000256" key="4">
    <source>
        <dbReference type="ARBA" id="ARBA00022692"/>
    </source>
</evidence>
<keyword evidence="6" id="KW-0067">ATP-binding</keyword>
<evidence type="ECO:0000256" key="5">
    <source>
        <dbReference type="ARBA" id="ARBA00022741"/>
    </source>
</evidence>
<dbReference type="Proteomes" id="UP000244803">
    <property type="component" value="Chromosome 1"/>
</dbReference>
<feature type="transmembrane region" description="Helical" evidence="9">
    <location>
        <begin position="849"/>
        <end position="866"/>
    </location>
</feature>
<dbReference type="Gene3D" id="1.20.1560.10">
    <property type="entry name" value="ABC transporter type 1, transmembrane domain"/>
    <property type="match status" value="1"/>
</dbReference>
<evidence type="ECO:0000256" key="7">
    <source>
        <dbReference type="ARBA" id="ARBA00022989"/>
    </source>
</evidence>
<evidence type="ECO:0000313" key="13">
    <source>
        <dbReference type="Proteomes" id="UP000244803"/>
    </source>
</evidence>
<accession>A0A976M3I2</accession>
<gene>
    <name evidence="12" type="ORF">MACJ_000104</name>
</gene>
<dbReference type="GO" id="GO:0005524">
    <property type="term" value="F:ATP binding"/>
    <property type="evidence" value="ECO:0007669"/>
    <property type="project" value="UniProtKB-KW"/>
</dbReference>
<dbReference type="GO" id="GO:0016887">
    <property type="term" value="F:ATP hydrolysis activity"/>
    <property type="evidence" value="ECO:0007669"/>
    <property type="project" value="InterPro"/>
</dbReference>
<keyword evidence="8 9" id="KW-0472">Membrane</keyword>